<dbReference type="SMART" id="SM00369">
    <property type="entry name" value="LRR_TYP"/>
    <property type="match status" value="2"/>
</dbReference>
<keyword evidence="2" id="KW-0677">Repeat</keyword>
<dbReference type="InterPro" id="IPR001611">
    <property type="entry name" value="Leu-rich_rpt"/>
</dbReference>
<evidence type="ECO:0000256" key="2">
    <source>
        <dbReference type="ARBA" id="ARBA00022737"/>
    </source>
</evidence>
<dbReference type="PANTHER" id="PTHR48051:SF1">
    <property type="entry name" value="RAS SUPPRESSOR PROTEIN 1"/>
    <property type="match status" value="1"/>
</dbReference>
<dbReference type="EMBL" id="MU853992">
    <property type="protein sequence ID" value="KAK3934416.1"/>
    <property type="molecule type" value="Genomic_DNA"/>
</dbReference>
<gene>
    <name evidence="3" type="ORF">QBC46DRAFT_427508</name>
</gene>
<dbReference type="InterPro" id="IPR050216">
    <property type="entry name" value="LRR_domain-containing"/>
</dbReference>
<dbReference type="PANTHER" id="PTHR48051">
    <property type="match status" value="1"/>
</dbReference>
<keyword evidence="4" id="KW-1185">Reference proteome</keyword>
<evidence type="ECO:0000256" key="1">
    <source>
        <dbReference type="ARBA" id="ARBA00022614"/>
    </source>
</evidence>
<dbReference type="SUPFAM" id="SSF52058">
    <property type="entry name" value="L domain-like"/>
    <property type="match status" value="1"/>
</dbReference>
<dbReference type="Proteomes" id="UP001303473">
    <property type="component" value="Unassembled WGS sequence"/>
</dbReference>
<dbReference type="AlphaFoldDB" id="A0AAN6RZP4"/>
<keyword evidence="1" id="KW-0433">Leucine-rich repeat</keyword>
<evidence type="ECO:0000313" key="4">
    <source>
        <dbReference type="Proteomes" id="UP001303473"/>
    </source>
</evidence>
<reference evidence="4" key="1">
    <citation type="journal article" date="2023" name="Mol. Phylogenet. Evol.">
        <title>Genome-scale phylogeny and comparative genomics of the fungal order Sordariales.</title>
        <authorList>
            <person name="Hensen N."/>
            <person name="Bonometti L."/>
            <person name="Westerberg I."/>
            <person name="Brannstrom I.O."/>
            <person name="Guillou S."/>
            <person name="Cros-Aarteil S."/>
            <person name="Calhoun S."/>
            <person name="Haridas S."/>
            <person name="Kuo A."/>
            <person name="Mondo S."/>
            <person name="Pangilinan J."/>
            <person name="Riley R."/>
            <person name="LaButti K."/>
            <person name="Andreopoulos B."/>
            <person name="Lipzen A."/>
            <person name="Chen C."/>
            <person name="Yan M."/>
            <person name="Daum C."/>
            <person name="Ng V."/>
            <person name="Clum A."/>
            <person name="Steindorff A."/>
            <person name="Ohm R.A."/>
            <person name="Martin F."/>
            <person name="Silar P."/>
            <person name="Natvig D.O."/>
            <person name="Lalanne C."/>
            <person name="Gautier V."/>
            <person name="Ament-Velasquez S.L."/>
            <person name="Kruys A."/>
            <person name="Hutchinson M.I."/>
            <person name="Powell A.J."/>
            <person name="Barry K."/>
            <person name="Miller A.N."/>
            <person name="Grigoriev I.V."/>
            <person name="Debuchy R."/>
            <person name="Gladieux P."/>
            <person name="Hiltunen Thoren M."/>
            <person name="Johannesson H."/>
        </authorList>
    </citation>
    <scope>NUCLEOTIDE SEQUENCE [LARGE SCALE GENOMIC DNA]</scope>
    <source>
        <strain evidence="4">CBS 340.73</strain>
    </source>
</reference>
<comment type="caution">
    <text evidence="3">The sequence shown here is derived from an EMBL/GenBank/DDBJ whole genome shotgun (WGS) entry which is preliminary data.</text>
</comment>
<organism evidence="3 4">
    <name type="scientific">Diplogelasinospora grovesii</name>
    <dbReference type="NCBI Taxonomy" id="303347"/>
    <lineage>
        <taxon>Eukaryota</taxon>
        <taxon>Fungi</taxon>
        <taxon>Dikarya</taxon>
        <taxon>Ascomycota</taxon>
        <taxon>Pezizomycotina</taxon>
        <taxon>Sordariomycetes</taxon>
        <taxon>Sordariomycetidae</taxon>
        <taxon>Sordariales</taxon>
        <taxon>Diplogelasinosporaceae</taxon>
        <taxon>Diplogelasinospora</taxon>
    </lineage>
</organism>
<proteinExistence type="predicted"/>
<dbReference type="PROSITE" id="PS51450">
    <property type="entry name" value="LRR"/>
    <property type="match status" value="1"/>
</dbReference>
<protein>
    <recommendedName>
        <fullName evidence="5">Leucine rich repeat domain-containing protein</fullName>
    </recommendedName>
</protein>
<evidence type="ECO:0008006" key="5">
    <source>
        <dbReference type="Google" id="ProtNLM"/>
    </source>
</evidence>
<dbReference type="InterPro" id="IPR032675">
    <property type="entry name" value="LRR_dom_sf"/>
</dbReference>
<sequence>IGNTRTGIEEFNLAIATDDPAVFSETEPDTTGEEVLDSAPLAPNDHWSALRELSGLEEVSDSAPLAQNDHWSALRELSGFEVLSEKIINDEIKKSKRGVVHINLSGLNYQDTIHRSVLAPLSRLEPSNSGSHKLELTLLMSACRLSRFPEGIITLEHLTILCLRSNRLRELPSGIAALCNLQNLDVSYNKLRSLPGEMLSLMKRGASLKELLIHPNPFYHAKTHWYHEWGSDHYEALSFGQAELEEAEIAPGDTWQGLTTALRSRSRVQYSDGKGVIYSDFRFYPNIPHNIDVPIPKVQQENWWVLTTPRDDKRSKPASFRQLLEPFYQRASRVPCLMEVCLKAAVRANEETEQLAAMLRSTHINPSLPKLVESAVQTGRTGGQKCCICGRDMLMPMTEWVEFREIEITDIWSHFSSDGQIIETEHGMKMATRKCELWVPFMRKGCSWLCVPRTSNKPPIGELGSRLVATL</sequence>
<dbReference type="InterPro" id="IPR003591">
    <property type="entry name" value="Leu-rich_rpt_typical-subtyp"/>
</dbReference>
<evidence type="ECO:0000313" key="3">
    <source>
        <dbReference type="EMBL" id="KAK3934416.1"/>
    </source>
</evidence>
<feature type="non-terminal residue" evidence="3">
    <location>
        <position position="1"/>
    </location>
</feature>
<dbReference type="GO" id="GO:0005737">
    <property type="term" value="C:cytoplasm"/>
    <property type="evidence" value="ECO:0007669"/>
    <property type="project" value="TreeGrafter"/>
</dbReference>
<accession>A0AAN6RZP4</accession>
<name>A0AAN6RZP4_9PEZI</name>
<dbReference type="Gene3D" id="3.80.10.10">
    <property type="entry name" value="Ribonuclease Inhibitor"/>
    <property type="match status" value="1"/>
</dbReference>